<keyword evidence="3" id="KW-1185">Reference proteome</keyword>
<feature type="transmembrane region" description="Helical" evidence="1">
    <location>
        <begin position="200"/>
        <end position="221"/>
    </location>
</feature>
<name>A0A166C4D6_9AGAM</name>
<protein>
    <submittedName>
        <fullName evidence="2">Uncharacterized protein</fullName>
    </submittedName>
</protein>
<evidence type="ECO:0000313" key="3">
    <source>
        <dbReference type="Proteomes" id="UP000076532"/>
    </source>
</evidence>
<accession>A0A166C4D6</accession>
<dbReference type="Proteomes" id="UP000076532">
    <property type="component" value="Unassembled WGS sequence"/>
</dbReference>
<feature type="transmembrane region" description="Helical" evidence="1">
    <location>
        <begin position="167"/>
        <end position="188"/>
    </location>
</feature>
<dbReference type="EMBL" id="KV417635">
    <property type="protein sequence ID" value="KZP13279.1"/>
    <property type="molecule type" value="Genomic_DNA"/>
</dbReference>
<evidence type="ECO:0000313" key="2">
    <source>
        <dbReference type="EMBL" id="KZP13279.1"/>
    </source>
</evidence>
<keyword evidence="1" id="KW-0472">Membrane</keyword>
<sequence length="259" mass="28398">MEGRNFRSQCLRTLAQPTWRQGPCLFRPLRPPFRHGFAKVAEAWRGRARRAAVCGEIREAAVIPNVLQESGVVSGNVTVAGSRTMAEVSLPKAEHHSAAQTVAVCCCRCSGYIFTGSCTVLVRGTHIHAPTSCAYVGLPESSTSSRVQQYYVTRAPSPRILSTAERLTHTSMSCFGVRALCICMRLAILVRHNPPSASVAAGGCITFYVHAYGIVSALFLLHHPHVRQQMRCDEIKTLRLSSLDGSRQEEHSQLARVAR</sequence>
<keyword evidence="1" id="KW-0812">Transmembrane</keyword>
<organism evidence="2 3">
    <name type="scientific">Athelia psychrophila</name>
    <dbReference type="NCBI Taxonomy" id="1759441"/>
    <lineage>
        <taxon>Eukaryota</taxon>
        <taxon>Fungi</taxon>
        <taxon>Dikarya</taxon>
        <taxon>Basidiomycota</taxon>
        <taxon>Agaricomycotina</taxon>
        <taxon>Agaricomycetes</taxon>
        <taxon>Agaricomycetidae</taxon>
        <taxon>Atheliales</taxon>
        <taxon>Atheliaceae</taxon>
        <taxon>Athelia</taxon>
    </lineage>
</organism>
<reference evidence="2 3" key="1">
    <citation type="journal article" date="2016" name="Mol. Biol. Evol.">
        <title>Comparative Genomics of Early-Diverging Mushroom-Forming Fungi Provides Insights into the Origins of Lignocellulose Decay Capabilities.</title>
        <authorList>
            <person name="Nagy L.G."/>
            <person name="Riley R."/>
            <person name="Tritt A."/>
            <person name="Adam C."/>
            <person name="Daum C."/>
            <person name="Floudas D."/>
            <person name="Sun H."/>
            <person name="Yadav J.S."/>
            <person name="Pangilinan J."/>
            <person name="Larsson K.H."/>
            <person name="Matsuura K."/>
            <person name="Barry K."/>
            <person name="Labutti K."/>
            <person name="Kuo R."/>
            <person name="Ohm R.A."/>
            <person name="Bhattacharya S.S."/>
            <person name="Shirouzu T."/>
            <person name="Yoshinaga Y."/>
            <person name="Martin F.M."/>
            <person name="Grigoriev I.V."/>
            <person name="Hibbett D.S."/>
        </authorList>
    </citation>
    <scope>NUCLEOTIDE SEQUENCE [LARGE SCALE GENOMIC DNA]</scope>
    <source>
        <strain evidence="2 3">CBS 109695</strain>
    </source>
</reference>
<proteinExistence type="predicted"/>
<dbReference type="AlphaFoldDB" id="A0A166C4D6"/>
<gene>
    <name evidence="2" type="ORF">FIBSPDRAFT_136831</name>
</gene>
<keyword evidence="1" id="KW-1133">Transmembrane helix</keyword>
<evidence type="ECO:0000256" key="1">
    <source>
        <dbReference type="SAM" id="Phobius"/>
    </source>
</evidence>